<dbReference type="PATRIC" id="fig|1299321.3.peg.1674"/>
<accession>X8DRF4</accession>
<dbReference type="Proteomes" id="UP000023351">
    <property type="component" value="Unassembled WGS sequence"/>
</dbReference>
<evidence type="ECO:0000256" key="1">
    <source>
        <dbReference type="SAM" id="Phobius"/>
    </source>
</evidence>
<feature type="transmembrane region" description="Helical" evidence="1">
    <location>
        <begin position="221"/>
        <end position="243"/>
    </location>
</feature>
<organism evidence="2 3">
    <name type="scientific">Mycobacteroides abscessus subsp. bolletii 1513</name>
    <dbReference type="NCBI Taxonomy" id="1299321"/>
    <lineage>
        <taxon>Bacteria</taxon>
        <taxon>Bacillati</taxon>
        <taxon>Actinomycetota</taxon>
        <taxon>Actinomycetes</taxon>
        <taxon>Mycobacteriales</taxon>
        <taxon>Mycobacteriaceae</taxon>
        <taxon>Mycobacteroides</taxon>
        <taxon>Mycobacteroides abscessus</taxon>
    </lineage>
</organism>
<keyword evidence="1" id="KW-0812">Transmembrane</keyword>
<keyword evidence="1" id="KW-1133">Transmembrane helix</keyword>
<feature type="transmembrane region" description="Helical" evidence="1">
    <location>
        <begin position="263"/>
        <end position="281"/>
    </location>
</feature>
<proteinExistence type="predicted"/>
<evidence type="ECO:0000313" key="2">
    <source>
        <dbReference type="EMBL" id="EUA70085.1"/>
    </source>
</evidence>
<reference evidence="2 3" key="1">
    <citation type="submission" date="2013-12" db="EMBL/GenBank/DDBJ databases">
        <authorList>
            <person name="Zelazny A."/>
            <person name="Olivier K."/>
            <person name="Holland S."/>
            <person name="Lenaerts A."/>
            <person name="Ordway D."/>
            <person name="DeGroote M.A."/>
            <person name="Parker T."/>
            <person name="Sizemore C."/>
            <person name="Tallon L.J."/>
            <person name="Sadzewicz L.K."/>
            <person name="Sengamalay N."/>
            <person name="Fraser C.M."/>
            <person name="Hine E."/>
            <person name="Shefchek K.A."/>
            <person name="Das S.P."/>
            <person name="Tettelin H."/>
        </authorList>
    </citation>
    <scope>NUCLEOTIDE SEQUENCE [LARGE SCALE GENOMIC DNA]</scope>
    <source>
        <strain evidence="2 3">1513</strain>
    </source>
</reference>
<name>X8DRF4_9MYCO</name>
<evidence type="ECO:0000313" key="3">
    <source>
        <dbReference type="Proteomes" id="UP000023351"/>
    </source>
</evidence>
<comment type="caution">
    <text evidence="2">The sequence shown here is derived from an EMBL/GenBank/DDBJ whole genome shotgun (WGS) entry which is preliminary data.</text>
</comment>
<keyword evidence="1" id="KW-0472">Membrane</keyword>
<protein>
    <submittedName>
        <fullName evidence="2">Uncharacterized protein</fullName>
    </submittedName>
</protein>
<dbReference type="AlphaFoldDB" id="X8DRF4"/>
<sequence length="360" mass="39073">MESESSADYEPYEPARFVSEFHRKATGDLPPSANLGTISNETTTVADRIQAIADRVSARDSYRAASLREVAVKVRSIRDLLNEELSVDLPDRSFAFLFGKLVAPRELSSLRSQSEITQSYIGTSTDSKVIAHIRDFGDFLSDWRVNALNPAAEYLRSAIVAIEKVRGSTNLPPKVMDLITESAVRRLNQNVALSDRATTAAGQQGLAKAFVEASEKSKNGAIAWTIGVFACVAAGIGLPIWALSIDGPILAHMTGSPGIVARILIGLPTLALAAYCGHIAAQHRETARHMDILTAQLNSVGAYSNELPDEKRLELLMLLGKRTFSDPGFVLRDKGNLTYVPDDALELLKKLSELLSRKPG</sequence>
<gene>
    <name evidence="2" type="ORF">I540_1746</name>
</gene>
<dbReference type="EMBL" id="JAOJ01000002">
    <property type="protein sequence ID" value="EUA70085.1"/>
    <property type="molecule type" value="Genomic_DNA"/>
</dbReference>